<dbReference type="RefSeq" id="WP_379857003.1">
    <property type="nucleotide sequence ID" value="NZ_JBHZQA010000002.1"/>
</dbReference>
<comment type="caution">
    <text evidence="3">The sequence shown here is derived from an EMBL/GenBank/DDBJ whole genome shotgun (WGS) entry which is preliminary data.</text>
</comment>
<name>A0ABW6HJG2_9FLAO</name>
<dbReference type="EMBL" id="JBHZQA010000002">
    <property type="protein sequence ID" value="MFE3847170.1"/>
    <property type="molecule type" value="Genomic_DNA"/>
</dbReference>
<protein>
    <recommendedName>
        <fullName evidence="5">Lipoprotein</fullName>
    </recommendedName>
</protein>
<feature type="compositionally biased region" description="Basic and acidic residues" evidence="1">
    <location>
        <begin position="105"/>
        <end position="121"/>
    </location>
</feature>
<keyword evidence="2" id="KW-0732">Signal</keyword>
<evidence type="ECO:0000256" key="2">
    <source>
        <dbReference type="SAM" id="SignalP"/>
    </source>
</evidence>
<evidence type="ECO:0000313" key="4">
    <source>
        <dbReference type="Proteomes" id="UP001600039"/>
    </source>
</evidence>
<gene>
    <name evidence="3" type="ORF">ACFX5D_04205</name>
</gene>
<feature type="chain" id="PRO_5045183565" description="Lipoprotein" evidence="2">
    <location>
        <begin position="21"/>
        <end position="166"/>
    </location>
</feature>
<accession>A0ABW6HJG2</accession>
<dbReference type="Proteomes" id="UP001600039">
    <property type="component" value="Unassembled WGS sequence"/>
</dbReference>
<feature type="compositionally biased region" description="Acidic residues" evidence="1">
    <location>
        <begin position="122"/>
        <end position="135"/>
    </location>
</feature>
<sequence>MNKILLLSLVAILTLNNCNANTINETPKIVKIGGNYYKEKDGVLLPLWGLVLKIVAPNLQEDLINGALELAKSFFSDKNIKVLDDSQGDREDVEVITINAQDNDNDGHIELSSSSEDHNNDGENDDETELAEYENTENGLDSVLEKQLEYIDQFYTGDVDGDGQEN</sequence>
<organism evidence="3 4">
    <name type="scientific">Flavobacterium fructosi</name>
    <dbReference type="NCBI Taxonomy" id="3230416"/>
    <lineage>
        <taxon>Bacteria</taxon>
        <taxon>Pseudomonadati</taxon>
        <taxon>Bacteroidota</taxon>
        <taxon>Flavobacteriia</taxon>
        <taxon>Flavobacteriales</taxon>
        <taxon>Flavobacteriaceae</taxon>
        <taxon>Flavobacterium</taxon>
    </lineage>
</organism>
<evidence type="ECO:0000313" key="3">
    <source>
        <dbReference type="EMBL" id="MFE3847170.1"/>
    </source>
</evidence>
<feature type="signal peptide" evidence="2">
    <location>
        <begin position="1"/>
        <end position="20"/>
    </location>
</feature>
<proteinExistence type="predicted"/>
<evidence type="ECO:0000256" key="1">
    <source>
        <dbReference type="SAM" id="MobiDB-lite"/>
    </source>
</evidence>
<reference evidence="3 4" key="1">
    <citation type="submission" date="2024-06" db="EMBL/GenBank/DDBJ databases">
        <title>Flavobacterium spp. isolated from glacier.</title>
        <authorList>
            <person name="Han D."/>
        </authorList>
    </citation>
    <scope>NUCLEOTIDE SEQUENCE [LARGE SCALE GENOMIC DNA]</scope>
    <source>
        <strain evidence="3 4">LB3P45</strain>
    </source>
</reference>
<evidence type="ECO:0008006" key="5">
    <source>
        <dbReference type="Google" id="ProtNLM"/>
    </source>
</evidence>
<keyword evidence="4" id="KW-1185">Reference proteome</keyword>
<feature type="region of interest" description="Disordered" evidence="1">
    <location>
        <begin position="98"/>
        <end position="141"/>
    </location>
</feature>